<protein>
    <submittedName>
        <fullName evidence="1">Uncharacterized protein</fullName>
    </submittedName>
</protein>
<gene>
    <name evidence="1" type="ORF">EVAR_13715_1</name>
</gene>
<dbReference type="EMBL" id="BGZK01000153">
    <property type="protein sequence ID" value="GBP23758.1"/>
    <property type="molecule type" value="Genomic_DNA"/>
</dbReference>
<dbReference type="Proteomes" id="UP000299102">
    <property type="component" value="Unassembled WGS sequence"/>
</dbReference>
<reference evidence="1 2" key="1">
    <citation type="journal article" date="2019" name="Commun. Biol.">
        <title>The bagworm genome reveals a unique fibroin gene that provides high tensile strength.</title>
        <authorList>
            <person name="Kono N."/>
            <person name="Nakamura H."/>
            <person name="Ohtoshi R."/>
            <person name="Tomita M."/>
            <person name="Numata K."/>
            <person name="Arakawa K."/>
        </authorList>
    </citation>
    <scope>NUCLEOTIDE SEQUENCE [LARGE SCALE GENOMIC DNA]</scope>
</reference>
<evidence type="ECO:0000313" key="1">
    <source>
        <dbReference type="EMBL" id="GBP23758.1"/>
    </source>
</evidence>
<comment type="caution">
    <text evidence="1">The sequence shown here is derived from an EMBL/GenBank/DDBJ whole genome shotgun (WGS) entry which is preliminary data.</text>
</comment>
<evidence type="ECO:0000313" key="2">
    <source>
        <dbReference type="Proteomes" id="UP000299102"/>
    </source>
</evidence>
<keyword evidence="2" id="KW-1185">Reference proteome</keyword>
<accession>A0A4C1UBN1</accession>
<dbReference type="AlphaFoldDB" id="A0A4C1UBN1"/>
<name>A0A4C1UBN1_EUMVA</name>
<proteinExistence type="predicted"/>
<sequence length="177" mass="20376">MDTQDFGGVTSTMQVPWIRLCWRKEWADGEGCWRTILISYKLMFNMFFILWRVSYTQLYQLDQLFGYADNRKAAERTKVEAAGRRGKEVVEEGWNLTVTFILENFDQIILRKQKKTFFPAGRARTTAGGRGAAGVVLIFRQPENLYVPNGPSIFMSFNFNARDAGPPRDVCRRAVSN</sequence>
<organism evidence="1 2">
    <name type="scientific">Eumeta variegata</name>
    <name type="common">Bagworm moth</name>
    <name type="synonym">Eumeta japonica</name>
    <dbReference type="NCBI Taxonomy" id="151549"/>
    <lineage>
        <taxon>Eukaryota</taxon>
        <taxon>Metazoa</taxon>
        <taxon>Ecdysozoa</taxon>
        <taxon>Arthropoda</taxon>
        <taxon>Hexapoda</taxon>
        <taxon>Insecta</taxon>
        <taxon>Pterygota</taxon>
        <taxon>Neoptera</taxon>
        <taxon>Endopterygota</taxon>
        <taxon>Lepidoptera</taxon>
        <taxon>Glossata</taxon>
        <taxon>Ditrysia</taxon>
        <taxon>Tineoidea</taxon>
        <taxon>Psychidae</taxon>
        <taxon>Oiketicinae</taxon>
        <taxon>Eumeta</taxon>
    </lineage>
</organism>